<gene>
    <name evidence="1" type="ORF">FM068_10980</name>
</gene>
<evidence type="ECO:0000313" key="1">
    <source>
        <dbReference type="EMBL" id="MZG29088.1"/>
    </source>
</evidence>
<dbReference type="Proteomes" id="UP000472380">
    <property type="component" value="Unassembled WGS sequence"/>
</dbReference>
<dbReference type="AlphaFoldDB" id="A0A6L8Q726"/>
<reference evidence="1 2" key="1">
    <citation type="submission" date="2019-07" db="EMBL/GenBank/DDBJ databases">
        <title>Draft genome sequence of Adlercreutzia equolifaciens IPLA 37004, a human intestinal strain that does not produces equol from daidzein.</title>
        <authorList>
            <person name="Vazquez L."/>
            <person name="Florez A.B."/>
            <person name="Mayo B."/>
        </authorList>
    </citation>
    <scope>NUCLEOTIDE SEQUENCE [LARGE SCALE GENOMIC DNA]</scope>
    <source>
        <strain evidence="1 2">IPLA 37004</strain>
    </source>
</reference>
<comment type="caution">
    <text evidence="1">The sequence shown here is derived from an EMBL/GenBank/DDBJ whole genome shotgun (WGS) entry which is preliminary data.</text>
</comment>
<protein>
    <submittedName>
        <fullName evidence="1">Uncharacterized protein</fullName>
    </submittedName>
</protein>
<dbReference type="EMBL" id="VJNE01000040">
    <property type="protein sequence ID" value="MZG29088.1"/>
    <property type="molecule type" value="Genomic_DNA"/>
</dbReference>
<sequence>MDHIERRGMPLYGRDEETNYYFYTALLHGGLSADSWASLWDRSLLPLARGIAKGDYGFCGEMDGHSILRELKNPESRFAPRKSVANILGKAPDSTIAPLFEAAMRVAAQEVERHESIKSRYTMLSNFGLPEIAMEALCKCQDNISSPTEKHRHHSSYKNQGSKRRLIYLPMASLQLSLAEGVVFMRWPRQQFPLDFAGARIDYYIDGNLMQSSSFDASVGKCVLEATSIAVNPQARYDVELRLMRKNDITGEFEESGTLRQTFTRSKPCCFEFIKDSKGIYRLRGRNERISKKRRIAYIVKEGYKLAPGQGMTAISEHETTGEWNDTQVFVYDVEPGSSGSIISLPTGEEVAIWQERYVAKIDRRRIIGETSNGTDLYGYAPSEIGTNSALPSITIEAIDGLSALEDLDIACICDGQRISMPRRVSQMDNSAELGPARVVLDPQKSSLFNRHIEECIIEAKQRSTGGKTVFRYKFSAIPIQDFRPTEINLDFGIAVATYTFQAVLAIDVEDAQGRTDSINAWDRYIAKTLLKDEFLHIRIYSRESAKKTEAKLALAAIDIQIPDELAHVSKIHAICLADALSLGPSAANFKIVSKGWRYNRAAMVMLDTEPIFYKELKQPGVHTFNLFGHIDSFRQSSNSSPSSLPLKLSLAYGDDVTQGYRKPAWVDASLLDCVQGVGILDWRLLVTSTGEHLLRFEGKASCDVNFQFKKKVGRRPIAEAIALTGATELALPECVVRLLDMQKTIIVEVSPCDWFGNPQREYATEFALKR</sequence>
<evidence type="ECO:0000313" key="2">
    <source>
        <dbReference type="Proteomes" id="UP000472380"/>
    </source>
</evidence>
<name>A0A6L8Q726_9ACTN</name>
<proteinExistence type="predicted"/>
<accession>A0A6L8Q726</accession>
<organism evidence="1 2">
    <name type="scientific">Adlercreutzia equolifaciens</name>
    <dbReference type="NCBI Taxonomy" id="446660"/>
    <lineage>
        <taxon>Bacteria</taxon>
        <taxon>Bacillati</taxon>
        <taxon>Actinomycetota</taxon>
        <taxon>Coriobacteriia</taxon>
        <taxon>Eggerthellales</taxon>
        <taxon>Eggerthellaceae</taxon>
        <taxon>Adlercreutzia</taxon>
    </lineage>
</organism>
<dbReference type="RefSeq" id="WP_161128445.1">
    <property type="nucleotide sequence ID" value="NZ_JAKNFC010000055.1"/>
</dbReference>